<feature type="transmembrane region" description="Helical" evidence="8">
    <location>
        <begin position="451"/>
        <end position="468"/>
    </location>
</feature>
<dbReference type="GO" id="GO:0015171">
    <property type="term" value="F:amino acid transmembrane transporter activity"/>
    <property type="evidence" value="ECO:0007669"/>
    <property type="project" value="TreeGrafter"/>
</dbReference>
<feature type="transmembrane region" description="Helical" evidence="8">
    <location>
        <begin position="203"/>
        <end position="225"/>
    </location>
</feature>
<evidence type="ECO:0000259" key="9">
    <source>
        <dbReference type="Pfam" id="PF00324"/>
    </source>
</evidence>
<protein>
    <submittedName>
        <fullName evidence="10">Amino acid permease-associated region</fullName>
    </submittedName>
</protein>
<dbReference type="KEGG" id="gbr:Gbro_2751"/>
<evidence type="ECO:0000313" key="11">
    <source>
        <dbReference type="Proteomes" id="UP000001219"/>
    </source>
</evidence>
<dbReference type="Pfam" id="PF00324">
    <property type="entry name" value="AA_permease"/>
    <property type="match status" value="1"/>
</dbReference>
<evidence type="ECO:0000256" key="1">
    <source>
        <dbReference type="ARBA" id="ARBA00004141"/>
    </source>
</evidence>
<feature type="transmembrane region" description="Helical" evidence="8">
    <location>
        <begin position="245"/>
        <end position="266"/>
    </location>
</feature>
<dbReference type="PIRSF" id="PIRSF006060">
    <property type="entry name" value="AA_transporter"/>
    <property type="match status" value="1"/>
</dbReference>
<feature type="transmembrane region" description="Helical" evidence="8">
    <location>
        <begin position="131"/>
        <end position="152"/>
    </location>
</feature>
<dbReference type="eggNOG" id="COG0833">
    <property type="taxonomic scope" value="Bacteria"/>
</dbReference>
<dbReference type="PANTHER" id="PTHR43341">
    <property type="entry name" value="AMINO ACID PERMEASE"/>
    <property type="match status" value="1"/>
</dbReference>
<keyword evidence="7 8" id="KW-0472">Membrane</keyword>
<feature type="transmembrane region" description="Helical" evidence="8">
    <location>
        <begin position="164"/>
        <end position="183"/>
    </location>
</feature>
<keyword evidence="11" id="KW-1185">Reference proteome</keyword>
<evidence type="ECO:0000256" key="3">
    <source>
        <dbReference type="ARBA" id="ARBA00022448"/>
    </source>
</evidence>
<gene>
    <name evidence="10" type="ordered locus">Gbro_2751</name>
</gene>
<name>D0L8X8_GORB4</name>
<dbReference type="GO" id="GO:0016020">
    <property type="term" value="C:membrane"/>
    <property type="evidence" value="ECO:0007669"/>
    <property type="project" value="UniProtKB-SubCell"/>
</dbReference>
<evidence type="ECO:0000313" key="10">
    <source>
        <dbReference type="EMBL" id="ACY21969.1"/>
    </source>
</evidence>
<feature type="transmembrane region" description="Helical" evidence="8">
    <location>
        <begin position="372"/>
        <end position="395"/>
    </location>
</feature>
<dbReference type="Proteomes" id="UP000001219">
    <property type="component" value="Chromosome"/>
</dbReference>
<dbReference type="Gene3D" id="1.20.1740.10">
    <property type="entry name" value="Amino acid/polyamine transporter I"/>
    <property type="match status" value="1"/>
</dbReference>
<dbReference type="InterPro" id="IPR004841">
    <property type="entry name" value="AA-permease/SLC12A_dom"/>
</dbReference>
<sequence>MSSPLGITPDESLRKGLQSRHISMLALGGAIGTGLFVASGATIHDAGPGGAVTAYLLMGVMVFFLMQSLGEMSAYIPCSNPFEEYGKRFVSKSFGFAAGWNYWLNWSVTLAAELVAAGLIMKFWLPDVPSWIWSVIFLAALLGLNLFAVKAFGEAEFWFATIKVIAVVVFLGVGVLLVLGVVGDGPAPGFSNWTIDDAPFVDWPLGMLSVFLIAGFAFQGTEMIAVAAGEAVEPKSAIPRAVRTVFVRILLFYVGTLTIISFLIPYTDPNLLNASEENIAIAPFTLVFKDAGISVAASMMNAVILIAILSAGNASLFAATRALYGLAVEGSAPRVFMWVTRRSGVPVMAVAATTAIGALCFLASRVGDGRAYVWLVTASSVAGFITWIGIAWAHYRFRRAWNLQGRSLDELPYKAWLYPAGPIVALLMCFAVIAGQNFTAIRDGTAGNWELWLTAYGALAVFLGFWWGHKLLTRIPSVDLRTADLSSTASASAHRNPDPDPDPVH</sequence>
<evidence type="ECO:0000256" key="6">
    <source>
        <dbReference type="ARBA" id="ARBA00022989"/>
    </source>
</evidence>
<keyword evidence="5" id="KW-0029">Amino-acid transport</keyword>
<dbReference type="InterPro" id="IPR050524">
    <property type="entry name" value="APC_YAT"/>
</dbReference>
<dbReference type="AlphaFoldDB" id="D0L8X8"/>
<dbReference type="HOGENOM" id="CLU_007946_12_1_11"/>
<evidence type="ECO:0000256" key="8">
    <source>
        <dbReference type="SAM" id="Phobius"/>
    </source>
</evidence>
<feature type="transmembrane region" description="Helical" evidence="8">
    <location>
        <begin position="416"/>
        <end position="439"/>
    </location>
</feature>
<proteinExistence type="inferred from homology"/>
<dbReference type="FunFam" id="1.20.1740.10:FF:000001">
    <property type="entry name" value="Amino acid permease"/>
    <property type="match status" value="1"/>
</dbReference>
<keyword evidence="6 8" id="KW-1133">Transmembrane helix</keyword>
<organism evidence="10 11">
    <name type="scientific">Gordonia bronchialis (strain ATCC 25592 / DSM 43247 / BCRC 13721 / JCM 3198 / KCTC 3076 / NBRC 16047 / NCTC 10667)</name>
    <name type="common">Rhodococcus bronchialis</name>
    <dbReference type="NCBI Taxonomy" id="526226"/>
    <lineage>
        <taxon>Bacteria</taxon>
        <taxon>Bacillati</taxon>
        <taxon>Actinomycetota</taxon>
        <taxon>Actinomycetes</taxon>
        <taxon>Mycobacteriales</taxon>
        <taxon>Gordoniaceae</taxon>
        <taxon>Gordonia</taxon>
    </lineage>
</organism>
<comment type="subcellular location">
    <subcellularLocation>
        <location evidence="1">Membrane</location>
        <topology evidence="1">Multi-pass membrane protein</topology>
    </subcellularLocation>
</comment>
<feature type="transmembrane region" description="Helical" evidence="8">
    <location>
        <begin position="49"/>
        <end position="66"/>
    </location>
</feature>
<evidence type="ECO:0000256" key="7">
    <source>
        <dbReference type="ARBA" id="ARBA00023136"/>
    </source>
</evidence>
<feature type="transmembrane region" description="Helical" evidence="8">
    <location>
        <begin position="102"/>
        <end position="125"/>
    </location>
</feature>
<feature type="transmembrane region" description="Helical" evidence="8">
    <location>
        <begin position="302"/>
        <end position="324"/>
    </location>
</feature>
<dbReference type="PANTHER" id="PTHR43341:SF1">
    <property type="entry name" value="GENERAL AMINO-ACID PERMEASE GAP1"/>
    <property type="match status" value="1"/>
</dbReference>
<evidence type="ECO:0000256" key="5">
    <source>
        <dbReference type="ARBA" id="ARBA00022970"/>
    </source>
</evidence>
<feature type="transmembrane region" description="Helical" evidence="8">
    <location>
        <begin position="21"/>
        <end position="43"/>
    </location>
</feature>
<dbReference type="OrthoDB" id="5297508at2"/>
<reference evidence="10 11" key="2">
    <citation type="journal article" date="2010" name="Stand. Genomic Sci.">
        <title>Complete genome sequence of Gordonia bronchialis type strain (3410).</title>
        <authorList>
            <person name="Ivanova N."/>
            <person name="Sikorski J."/>
            <person name="Jando M."/>
            <person name="Lapidus A."/>
            <person name="Nolan M."/>
            <person name="Lucas S."/>
            <person name="Del Rio T.G."/>
            <person name="Tice H."/>
            <person name="Copeland A."/>
            <person name="Cheng J.F."/>
            <person name="Chen F."/>
            <person name="Bruce D."/>
            <person name="Goodwin L."/>
            <person name="Pitluck S."/>
            <person name="Mavromatis K."/>
            <person name="Ovchinnikova G."/>
            <person name="Pati A."/>
            <person name="Chen A."/>
            <person name="Palaniappan K."/>
            <person name="Land M."/>
            <person name="Hauser L."/>
            <person name="Chang Y.J."/>
            <person name="Jeffries C.D."/>
            <person name="Chain P."/>
            <person name="Saunders E."/>
            <person name="Han C."/>
            <person name="Detter J.C."/>
            <person name="Brettin T."/>
            <person name="Rohde M."/>
            <person name="Goker M."/>
            <person name="Bristow J."/>
            <person name="Eisen J.A."/>
            <person name="Markowitz V."/>
            <person name="Hugenholtz P."/>
            <person name="Klenk H.P."/>
            <person name="Kyrpides N.C."/>
        </authorList>
    </citation>
    <scope>NUCLEOTIDE SEQUENCE [LARGE SCALE GENOMIC DNA]</scope>
    <source>
        <strain evidence="11">ATCC 25592 / DSM 43247 / BCRC 13721 / JCM 3198 / KCTC 3076 / NBRC 16047 / NCTC 10667</strain>
    </source>
</reference>
<keyword evidence="3" id="KW-0813">Transport</keyword>
<feature type="domain" description="Amino acid permease/ SLC12A" evidence="9">
    <location>
        <begin position="21"/>
        <end position="474"/>
    </location>
</feature>
<keyword evidence="4 8" id="KW-0812">Transmembrane</keyword>
<feature type="transmembrane region" description="Helical" evidence="8">
    <location>
        <begin position="345"/>
        <end position="366"/>
    </location>
</feature>
<accession>D0L8X8</accession>
<evidence type="ECO:0000256" key="4">
    <source>
        <dbReference type="ARBA" id="ARBA00022692"/>
    </source>
</evidence>
<dbReference type="RefSeq" id="WP_012834491.1">
    <property type="nucleotide sequence ID" value="NC_013441.1"/>
</dbReference>
<dbReference type="EMBL" id="CP001802">
    <property type="protein sequence ID" value="ACY21969.1"/>
    <property type="molecule type" value="Genomic_DNA"/>
</dbReference>
<evidence type="ECO:0000256" key="2">
    <source>
        <dbReference type="ARBA" id="ARBA00008583"/>
    </source>
</evidence>
<comment type="similarity">
    <text evidence="2">Belongs to the amino acid-polyamine-organocation (APC) superfamily. Amino acid transporter (AAT) (TC 2.A.3.1) family.</text>
</comment>
<reference evidence="11" key="1">
    <citation type="submission" date="2009-10" db="EMBL/GenBank/DDBJ databases">
        <title>The complete chromosome of Gordonia bronchialis DSM 43247.</title>
        <authorList>
            <consortium name="US DOE Joint Genome Institute (JGI-PGF)"/>
            <person name="Lucas S."/>
            <person name="Copeland A."/>
            <person name="Lapidus A."/>
            <person name="Glavina del Rio T."/>
            <person name="Dalin E."/>
            <person name="Tice H."/>
            <person name="Bruce D."/>
            <person name="Goodwin L."/>
            <person name="Pitluck S."/>
            <person name="Kyrpides N."/>
            <person name="Mavromatis K."/>
            <person name="Ivanova N."/>
            <person name="Ovchinnikova G."/>
            <person name="Saunders E."/>
            <person name="Brettin T."/>
            <person name="Detter J.C."/>
            <person name="Han C."/>
            <person name="Larimer F."/>
            <person name="Land M."/>
            <person name="Hauser L."/>
            <person name="Markowitz V."/>
            <person name="Cheng J.-F."/>
            <person name="Hugenholtz P."/>
            <person name="Woyke T."/>
            <person name="Wu D."/>
            <person name="Jando M."/>
            <person name="Schneider S."/>
            <person name="Goeker M."/>
            <person name="Klenk H.-P."/>
            <person name="Eisen J.A."/>
        </authorList>
    </citation>
    <scope>NUCLEOTIDE SEQUENCE [LARGE SCALE GENOMIC DNA]</scope>
    <source>
        <strain evidence="11">ATCC 25592 / DSM 43247 / BCRC 13721 / JCM 3198 / KCTC 3076 / NBRC 16047 / NCTC 10667</strain>
    </source>
</reference>
<dbReference type="STRING" id="526226.Gbro_2751"/>